<comment type="subcellular location">
    <subcellularLocation>
        <location evidence="1">Membrane</location>
    </subcellularLocation>
</comment>
<dbReference type="InterPro" id="IPR001460">
    <property type="entry name" value="PCN-bd_Tpept"/>
</dbReference>
<dbReference type="Gene3D" id="3.30.450.330">
    <property type="match status" value="1"/>
</dbReference>
<accession>A0A0G1HLS5</accession>
<dbReference type="InterPro" id="IPR012338">
    <property type="entry name" value="Beta-lactam/transpept-like"/>
</dbReference>
<gene>
    <name evidence="5" type="ORF">UV91_C0001G0016</name>
</gene>
<dbReference type="Pfam" id="PF00905">
    <property type="entry name" value="Transpeptidase"/>
    <property type="match status" value="1"/>
</dbReference>
<proteinExistence type="predicted"/>
<keyword evidence="2" id="KW-0472">Membrane</keyword>
<dbReference type="PANTHER" id="PTHR30627:SF1">
    <property type="entry name" value="PEPTIDOGLYCAN D,D-TRANSPEPTIDASE FTSI"/>
    <property type="match status" value="1"/>
</dbReference>
<reference evidence="5 6" key="1">
    <citation type="journal article" date="2015" name="Nature">
        <title>rRNA introns, odd ribosomes, and small enigmatic genomes across a large radiation of phyla.</title>
        <authorList>
            <person name="Brown C.T."/>
            <person name="Hug L.A."/>
            <person name="Thomas B.C."/>
            <person name="Sharon I."/>
            <person name="Castelle C.J."/>
            <person name="Singh A."/>
            <person name="Wilkins M.J."/>
            <person name="Williams K.H."/>
            <person name="Banfield J.F."/>
        </authorList>
    </citation>
    <scope>NUCLEOTIDE SEQUENCE [LARGE SCALE GENOMIC DNA]</scope>
</reference>
<dbReference type="Gene3D" id="3.40.710.10">
    <property type="entry name" value="DD-peptidase/beta-lactamase superfamily"/>
    <property type="match status" value="1"/>
</dbReference>
<dbReference type="GO" id="GO:0005886">
    <property type="term" value="C:plasma membrane"/>
    <property type="evidence" value="ECO:0007669"/>
    <property type="project" value="TreeGrafter"/>
</dbReference>
<dbReference type="GO" id="GO:0071555">
    <property type="term" value="P:cell wall organization"/>
    <property type="evidence" value="ECO:0007669"/>
    <property type="project" value="TreeGrafter"/>
</dbReference>
<dbReference type="PANTHER" id="PTHR30627">
    <property type="entry name" value="PEPTIDOGLYCAN D,D-TRANSPEPTIDASE"/>
    <property type="match status" value="1"/>
</dbReference>
<dbReference type="Gene3D" id="3.90.1310.10">
    <property type="entry name" value="Penicillin-binding protein 2a (Domain 2)"/>
    <property type="match status" value="1"/>
</dbReference>
<feature type="domain" description="Penicillin-binding protein dimerisation" evidence="4">
    <location>
        <begin position="72"/>
        <end position="186"/>
    </location>
</feature>
<evidence type="ECO:0000313" key="5">
    <source>
        <dbReference type="EMBL" id="KKT11804.1"/>
    </source>
</evidence>
<evidence type="ECO:0000259" key="3">
    <source>
        <dbReference type="Pfam" id="PF00905"/>
    </source>
</evidence>
<name>A0A0G1HLS5_9BACT</name>
<evidence type="ECO:0000313" key="6">
    <source>
        <dbReference type="Proteomes" id="UP000033907"/>
    </source>
</evidence>
<dbReference type="AlphaFoldDB" id="A0A0G1HLS5"/>
<evidence type="ECO:0000259" key="4">
    <source>
        <dbReference type="Pfam" id="PF03717"/>
    </source>
</evidence>
<dbReference type="SUPFAM" id="SSF56601">
    <property type="entry name" value="beta-lactamase/transpeptidase-like"/>
    <property type="match status" value="1"/>
</dbReference>
<organism evidence="5 6">
    <name type="scientific">Candidatus Nomurabacteria bacterium GW2011_GWF2_43_24</name>
    <dbReference type="NCBI Taxonomy" id="1618778"/>
    <lineage>
        <taxon>Bacteria</taxon>
        <taxon>Candidatus Nomuraibacteriota</taxon>
    </lineage>
</organism>
<sequence length="571" mass="63087">MKYSFLARSRVILACVIVFAVVFSVKLFLVQVVHSGAYSDAADRQYATPSSNIYERGTIYFERKDGGLISAATQISGFKIAIVAGKIINEESTYQELSKIVTLDHDDFITKADKKNDPYEEIANYLSKEQADAISALKLPGVSIFKEKWRFYPGSNLASHTLGFVGYKGDVLGGRYGLERQYESTLSRNINNPYINFFAEVFSNINKTLFENEIPEGDIVTTIEPQVQGFLEKKLTEVKDRYQVDSIGGIIMNPKDGAIYALGVKPDFNPNNFSQTKNISVFSNPLVENVLEFGSVVKPLVMAAALDAGVVTADTTYNDKGSIMVEKKEIFNFDKKGRGPGTSMQDVLSQSLNTGMVFVEQKLGKEKLRDYLLAYGIKNTTGIDLPNETSGLVSGILKSPREIEYANAAFGQGIALTPVGLIRALASLSNGGNLVVPHIVRQIKYDNGIEKIMTYPTTPAKITPETSQEITRMLVTVMDKALKGGLSKLDHFSVAVKTGTAQVADNVNGGYYEDRYTHSFFGYFPAYDPKFIILLYAVNPKGVPYAATTWADSFLDITKFLLNYYNIPPDR</sequence>
<dbReference type="GO" id="GO:0008658">
    <property type="term" value="F:penicillin binding"/>
    <property type="evidence" value="ECO:0007669"/>
    <property type="project" value="InterPro"/>
</dbReference>
<comment type="caution">
    <text evidence="5">The sequence shown here is derived from an EMBL/GenBank/DDBJ whole genome shotgun (WGS) entry which is preliminary data.</text>
</comment>
<keyword evidence="5" id="KW-0808">Transferase</keyword>
<protein>
    <submittedName>
        <fullName evidence="5">Peptidoglycan glycosyltransferase</fullName>
    </submittedName>
</protein>
<evidence type="ECO:0000256" key="1">
    <source>
        <dbReference type="ARBA" id="ARBA00004370"/>
    </source>
</evidence>
<dbReference type="SUPFAM" id="SSF56519">
    <property type="entry name" value="Penicillin binding protein dimerisation domain"/>
    <property type="match status" value="1"/>
</dbReference>
<dbReference type="InterPro" id="IPR005311">
    <property type="entry name" value="PBP_dimer"/>
</dbReference>
<evidence type="ECO:0000256" key="2">
    <source>
        <dbReference type="ARBA" id="ARBA00023136"/>
    </source>
</evidence>
<dbReference type="GO" id="GO:0016740">
    <property type="term" value="F:transferase activity"/>
    <property type="evidence" value="ECO:0007669"/>
    <property type="project" value="UniProtKB-KW"/>
</dbReference>
<dbReference type="Pfam" id="PF03717">
    <property type="entry name" value="PBP_dimer"/>
    <property type="match status" value="1"/>
</dbReference>
<feature type="domain" description="Penicillin-binding protein transpeptidase" evidence="3">
    <location>
        <begin position="250"/>
        <end position="541"/>
    </location>
</feature>
<dbReference type="Proteomes" id="UP000033907">
    <property type="component" value="Unassembled WGS sequence"/>
</dbReference>
<dbReference type="InterPro" id="IPR036138">
    <property type="entry name" value="PBP_dimer_sf"/>
</dbReference>
<dbReference type="InterPro" id="IPR050515">
    <property type="entry name" value="Beta-lactam/transpept"/>
</dbReference>
<dbReference type="EMBL" id="LCGH01000001">
    <property type="protein sequence ID" value="KKT11804.1"/>
    <property type="molecule type" value="Genomic_DNA"/>
</dbReference>